<gene>
    <name evidence="1" type="ORF">UW22_C0069G0007</name>
</gene>
<dbReference type="EMBL" id="LCHM01000069">
    <property type="protein sequence ID" value="KKT34633.1"/>
    <property type="molecule type" value="Genomic_DNA"/>
</dbReference>
<dbReference type="AlphaFoldDB" id="A0A0G1GJW0"/>
<sequence length="39" mass="4431">MKYPSVFLAIAVTWVVVDVLAIVFRQADISFGLYISRNK</sequence>
<organism evidence="1 2">
    <name type="scientific">Candidatus Gottesmanbacteria bacterium GW2011_GWB1_44_11c</name>
    <dbReference type="NCBI Taxonomy" id="1618447"/>
    <lineage>
        <taxon>Bacteria</taxon>
        <taxon>Candidatus Gottesmaniibacteriota</taxon>
    </lineage>
</organism>
<dbReference type="Proteomes" id="UP000034617">
    <property type="component" value="Unassembled WGS sequence"/>
</dbReference>
<accession>A0A0G1GJW0</accession>
<protein>
    <submittedName>
        <fullName evidence="1">Uncharacterized protein</fullName>
    </submittedName>
</protein>
<proteinExistence type="predicted"/>
<reference evidence="1 2" key="1">
    <citation type="journal article" date="2015" name="Nature">
        <title>rRNA introns, odd ribosomes, and small enigmatic genomes across a large radiation of phyla.</title>
        <authorList>
            <person name="Brown C.T."/>
            <person name="Hug L.A."/>
            <person name="Thomas B.C."/>
            <person name="Sharon I."/>
            <person name="Castelle C.J."/>
            <person name="Singh A."/>
            <person name="Wilkins M.J."/>
            <person name="Williams K.H."/>
            <person name="Banfield J.F."/>
        </authorList>
    </citation>
    <scope>NUCLEOTIDE SEQUENCE [LARGE SCALE GENOMIC DNA]</scope>
</reference>
<evidence type="ECO:0000313" key="2">
    <source>
        <dbReference type="Proteomes" id="UP000034617"/>
    </source>
</evidence>
<name>A0A0G1GJW0_9BACT</name>
<comment type="caution">
    <text evidence="1">The sequence shown here is derived from an EMBL/GenBank/DDBJ whole genome shotgun (WGS) entry which is preliminary data.</text>
</comment>
<evidence type="ECO:0000313" key="1">
    <source>
        <dbReference type="EMBL" id="KKT34633.1"/>
    </source>
</evidence>